<evidence type="ECO:0000313" key="13">
    <source>
        <dbReference type="Proteomes" id="UP000509513"/>
    </source>
</evidence>
<dbReference type="InterPro" id="IPR036185">
    <property type="entry name" value="DNA_heli_DnaB-like_N_sf"/>
</dbReference>
<evidence type="ECO:0000256" key="9">
    <source>
        <dbReference type="ARBA" id="ARBA00023235"/>
    </source>
</evidence>
<keyword evidence="8" id="KW-0238">DNA-binding</keyword>
<gene>
    <name evidence="12" type="ORF">ACBT_0308</name>
</gene>
<dbReference type="GO" id="GO:0006269">
    <property type="term" value="P:DNA replication, synthesis of primer"/>
    <property type="evidence" value="ECO:0007669"/>
    <property type="project" value="UniProtKB-KW"/>
</dbReference>
<dbReference type="EC" id="5.6.2.3" evidence="10"/>
<dbReference type="Pfam" id="PF00772">
    <property type="entry name" value="DnaB"/>
    <property type="match status" value="1"/>
</dbReference>
<dbReference type="PROSITE" id="PS51199">
    <property type="entry name" value="SF4_HELICASE"/>
    <property type="match status" value="1"/>
</dbReference>
<proteinExistence type="inferred from homology"/>
<dbReference type="Gene3D" id="1.10.860.10">
    <property type="entry name" value="DNAb Helicase, Chain A"/>
    <property type="match status" value="1"/>
</dbReference>
<dbReference type="PANTHER" id="PTHR30153">
    <property type="entry name" value="REPLICATIVE DNA HELICASE DNAB"/>
    <property type="match status" value="1"/>
</dbReference>
<keyword evidence="2" id="KW-0639">Primosome</keyword>
<dbReference type="RefSeq" id="WP_024774261.1">
    <property type="nucleotide sequence ID" value="NZ_CP043858.1"/>
</dbReference>
<dbReference type="Gene3D" id="3.40.50.300">
    <property type="entry name" value="P-loop containing nucleotide triphosphate hydrolases"/>
    <property type="match status" value="1"/>
</dbReference>
<dbReference type="GO" id="GO:0043139">
    <property type="term" value="F:5'-3' DNA helicase activity"/>
    <property type="evidence" value="ECO:0007669"/>
    <property type="project" value="UniProtKB-EC"/>
</dbReference>
<dbReference type="SUPFAM" id="SSF48024">
    <property type="entry name" value="N-terminal domain of DnaB helicase"/>
    <property type="match status" value="1"/>
</dbReference>
<evidence type="ECO:0000256" key="2">
    <source>
        <dbReference type="ARBA" id="ARBA00022515"/>
    </source>
</evidence>
<dbReference type="InterPro" id="IPR007693">
    <property type="entry name" value="DNA_helicase_DnaB-like_N"/>
</dbReference>
<evidence type="ECO:0000313" key="12">
    <source>
        <dbReference type="EMBL" id="QKJ26284.1"/>
    </source>
</evidence>
<name>A0A5J6RJU9_9BACT</name>
<dbReference type="PANTHER" id="PTHR30153:SF2">
    <property type="entry name" value="REPLICATIVE DNA HELICASE"/>
    <property type="match status" value="1"/>
</dbReference>
<dbReference type="KEGG" id="acib:ACBT_0308"/>
<keyword evidence="5" id="KW-0378">Hydrolase</keyword>
<dbReference type="InterPro" id="IPR027417">
    <property type="entry name" value="P-loop_NTPase"/>
</dbReference>
<dbReference type="InterPro" id="IPR016136">
    <property type="entry name" value="DNA_helicase_N/primase_C"/>
</dbReference>
<evidence type="ECO:0000256" key="10">
    <source>
        <dbReference type="ARBA" id="ARBA00044969"/>
    </source>
</evidence>
<dbReference type="GO" id="GO:0005829">
    <property type="term" value="C:cytosol"/>
    <property type="evidence" value="ECO:0007669"/>
    <property type="project" value="TreeGrafter"/>
</dbReference>
<protein>
    <recommendedName>
        <fullName evidence="10">DNA 5'-3' helicase</fullName>
        <ecNumber evidence="10">5.6.2.3</ecNumber>
    </recommendedName>
</protein>
<comment type="similarity">
    <text evidence="1">Belongs to the helicase family. DnaB subfamily.</text>
</comment>
<dbReference type="OrthoDB" id="9773982at2"/>
<evidence type="ECO:0000256" key="3">
    <source>
        <dbReference type="ARBA" id="ARBA00022705"/>
    </source>
</evidence>
<evidence type="ECO:0000256" key="11">
    <source>
        <dbReference type="ARBA" id="ARBA00048954"/>
    </source>
</evidence>
<reference evidence="12 13" key="1">
    <citation type="submission" date="2020-05" db="EMBL/GenBank/DDBJ databases">
        <title>Complete genome sequencing of Campylobacter and Arcobacter type strains.</title>
        <authorList>
            <person name="Miller W.G."/>
            <person name="Yee E."/>
        </authorList>
    </citation>
    <scope>NUCLEOTIDE SEQUENCE [LARGE SCALE GENOMIC DNA]</scope>
    <source>
        <strain evidence="12 13">LMG 21996</strain>
    </source>
</reference>
<dbReference type="GO" id="GO:0003677">
    <property type="term" value="F:DNA binding"/>
    <property type="evidence" value="ECO:0007669"/>
    <property type="project" value="UniProtKB-KW"/>
</dbReference>
<organism evidence="12 13">
    <name type="scientific">Aliarcobacter cibarius</name>
    <dbReference type="NCBI Taxonomy" id="255507"/>
    <lineage>
        <taxon>Bacteria</taxon>
        <taxon>Pseudomonadati</taxon>
        <taxon>Campylobacterota</taxon>
        <taxon>Epsilonproteobacteria</taxon>
        <taxon>Campylobacterales</taxon>
        <taxon>Arcobacteraceae</taxon>
        <taxon>Aliarcobacter</taxon>
    </lineage>
</organism>
<comment type="catalytic activity">
    <reaction evidence="11">
        <text>ATP + H2O = ADP + phosphate + H(+)</text>
        <dbReference type="Rhea" id="RHEA:13065"/>
        <dbReference type="ChEBI" id="CHEBI:15377"/>
        <dbReference type="ChEBI" id="CHEBI:15378"/>
        <dbReference type="ChEBI" id="CHEBI:30616"/>
        <dbReference type="ChEBI" id="CHEBI:43474"/>
        <dbReference type="ChEBI" id="CHEBI:456216"/>
        <dbReference type="EC" id="5.6.2.3"/>
    </reaction>
</comment>
<dbReference type="Pfam" id="PF03796">
    <property type="entry name" value="DnaB_C"/>
    <property type="match status" value="1"/>
</dbReference>
<evidence type="ECO:0000256" key="5">
    <source>
        <dbReference type="ARBA" id="ARBA00022801"/>
    </source>
</evidence>
<dbReference type="Proteomes" id="UP000509513">
    <property type="component" value="Chromosome"/>
</dbReference>
<evidence type="ECO:0000256" key="4">
    <source>
        <dbReference type="ARBA" id="ARBA00022741"/>
    </source>
</evidence>
<sequence length="441" mass="50371">MDFTNILNIERLILSSIIFDYEQIFEVSLILKKDDFYLKAHQDIYEVMLNLQEEGLPIDEEFIRNRISRENFNENILLDIVSSKPITEPQAYALELKESSKLRKLEYLSKNIIVNISNEKNSQDIITNIHINIENIENETLQKIPSIKDTIKEIKEDMKKASLNGSKILGQSSGLDALDNIIGAFEDGDLIVIAARPSMGKTSIISTIATQALKDKNGVLIESLEMPRKKIVSRLIASKSGESLTDLKKGLIRNIDNFNEAVDFYENSELIIHDKAYPTILELQNRIKVTLRKNPNIKNVFIDHTGKIQLLGKTREDIEIGHISAMLKKIARDYNIRVFLLQQLNRSLESRENKRPMLSDLKNSGNIEEDADIVLGLYRDAYYKKEKNKPSMFSQGNIEDAEILILKNRDGRVGTAKVSFEGKSARFLNKVENEPTIIEFE</sequence>
<keyword evidence="4" id="KW-0547">Nucleotide-binding</keyword>
<dbReference type="EMBL" id="CP054051">
    <property type="protein sequence ID" value="QKJ26284.1"/>
    <property type="molecule type" value="Genomic_DNA"/>
</dbReference>
<evidence type="ECO:0000256" key="1">
    <source>
        <dbReference type="ARBA" id="ARBA00008428"/>
    </source>
</evidence>
<evidence type="ECO:0000256" key="6">
    <source>
        <dbReference type="ARBA" id="ARBA00022806"/>
    </source>
</evidence>
<evidence type="ECO:0000256" key="7">
    <source>
        <dbReference type="ARBA" id="ARBA00022840"/>
    </source>
</evidence>
<dbReference type="GO" id="GO:0016787">
    <property type="term" value="F:hydrolase activity"/>
    <property type="evidence" value="ECO:0007669"/>
    <property type="project" value="UniProtKB-KW"/>
</dbReference>
<keyword evidence="9" id="KW-0413">Isomerase</keyword>
<dbReference type="SUPFAM" id="SSF52540">
    <property type="entry name" value="P-loop containing nucleoside triphosphate hydrolases"/>
    <property type="match status" value="1"/>
</dbReference>
<keyword evidence="7" id="KW-0067">ATP-binding</keyword>
<keyword evidence="3" id="KW-0235">DNA replication</keyword>
<accession>A0A5J6RJU9</accession>
<dbReference type="InterPro" id="IPR007694">
    <property type="entry name" value="DNA_helicase_DnaB-like_C"/>
</dbReference>
<dbReference type="GO" id="GO:1990077">
    <property type="term" value="C:primosome complex"/>
    <property type="evidence" value="ECO:0007669"/>
    <property type="project" value="UniProtKB-KW"/>
</dbReference>
<keyword evidence="6 12" id="KW-0347">Helicase</keyword>
<dbReference type="GO" id="GO:0005524">
    <property type="term" value="F:ATP binding"/>
    <property type="evidence" value="ECO:0007669"/>
    <property type="project" value="UniProtKB-KW"/>
</dbReference>
<dbReference type="AlphaFoldDB" id="A0A5J6RJU9"/>
<evidence type="ECO:0000256" key="8">
    <source>
        <dbReference type="ARBA" id="ARBA00023125"/>
    </source>
</evidence>